<evidence type="ECO:0000256" key="4">
    <source>
        <dbReference type="ARBA" id="ARBA00022980"/>
    </source>
</evidence>
<feature type="compositionally biased region" description="Basic residues" evidence="8">
    <location>
        <begin position="73"/>
        <end position="84"/>
    </location>
</feature>
<dbReference type="InterPro" id="IPR016095">
    <property type="entry name" value="Ribosomal_uL1_3-a/b-sand"/>
</dbReference>
<dbReference type="EMBL" id="MGGW01000009">
    <property type="protein sequence ID" value="OGM54874.1"/>
    <property type="molecule type" value="Genomic_DNA"/>
</dbReference>
<dbReference type="InterPro" id="IPR023674">
    <property type="entry name" value="Ribosomal_uL1-like"/>
</dbReference>
<sequence length="272" mass="30067">MGKTKTAFVAGVEEKLSGKELYEKRKKAKEEKATKVHIPGLKGGQRVVAVQSDLPPESELHSEQTSGNEEAKKRKTRLKVRSKKYKDSKSKVDPARLYKLDDAVALLKEISYSKFDSTVELHLVVRKDNLSANITLPHSTGKVKRVEVAGDETIKKLKDGRIDFDVLLATGDMMPKLVPFAKLLGPRGLMPNPKNGTLIKNEKEISKFSANSITLKTEKSAPIIHTTVGKLSMQKKELDENITAILETLTSKQIIKAYICSTMSPSVKLALS</sequence>
<evidence type="ECO:0000313" key="10">
    <source>
        <dbReference type="Proteomes" id="UP000178603"/>
    </source>
</evidence>
<proteinExistence type="inferred from homology"/>
<dbReference type="AlphaFoldDB" id="A0A1F8ASZ5"/>
<keyword evidence="3" id="KW-0810">Translation regulation</keyword>
<evidence type="ECO:0000256" key="6">
    <source>
        <dbReference type="ARBA" id="ARBA00035241"/>
    </source>
</evidence>
<dbReference type="Proteomes" id="UP000178603">
    <property type="component" value="Unassembled WGS sequence"/>
</dbReference>
<dbReference type="GO" id="GO:1990904">
    <property type="term" value="C:ribonucleoprotein complex"/>
    <property type="evidence" value="ECO:0007669"/>
    <property type="project" value="UniProtKB-KW"/>
</dbReference>
<comment type="similarity">
    <text evidence="1">Belongs to the universal ribosomal protein uL1 family.</text>
</comment>
<dbReference type="Pfam" id="PF00687">
    <property type="entry name" value="Ribosomal_L1"/>
    <property type="match status" value="1"/>
</dbReference>
<keyword evidence="5" id="KW-0687">Ribonucleoprotein</keyword>
<dbReference type="PANTHER" id="PTHR36427">
    <property type="entry name" value="54S RIBOSOMAL PROTEIN L1, MITOCHONDRIAL"/>
    <property type="match status" value="1"/>
</dbReference>
<evidence type="ECO:0000256" key="5">
    <source>
        <dbReference type="ARBA" id="ARBA00023274"/>
    </source>
</evidence>
<dbReference type="GO" id="GO:0006417">
    <property type="term" value="P:regulation of translation"/>
    <property type="evidence" value="ECO:0007669"/>
    <property type="project" value="UniProtKB-KW"/>
</dbReference>
<accession>A0A1F8ASZ5</accession>
<dbReference type="Gene3D" id="3.40.50.790">
    <property type="match status" value="1"/>
</dbReference>
<name>A0A1F8ASZ5_9BACT</name>
<evidence type="ECO:0000256" key="2">
    <source>
        <dbReference type="ARBA" id="ARBA00022491"/>
    </source>
</evidence>
<evidence type="ECO:0000256" key="7">
    <source>
        <dbReference type="ARBA" id="ARBA00035452"/>
    </source>
</evidence>
<dbReference type="GO" id="GO:0005840">
    <property type="term" value="C:ribosome"/>
    <property type="evidence" value="ECO:0007669"/>
    <property type="project" value="UniProtKB-KW"/>
</dbReference>
<evidence type="ECO:0000256" key="3">
    <source>
        <dbReference type="ARBA" id="ARBA00022845"/>
    </source>
</evidence>
<evidence type="ECO:0000256" key="1">
    <source>
        <dbReference type="ARBA" id="ARBA00010531"/>
    </source>
</evidence>
<evidence type="ECO:0000313" key="9">
    <source>
        <dbReference type="EMBL" id="OGM54874.1"/>
    </source>
</evidence>
<dbReference type="PANTHER" id="PTHR36427:SF3">
    <property type="entry name" value="LARGE RIBOSOMAL SUBUNIT PROTEIN UL1M"/>
    <property type="match status" value="1"/>
</dbReference>
<protein>
    <recommendedName>
        <fullName evidence="6">Large ribosomal subunit protein uL1</fullName>
    </recommendedName>
    <alternativeName>
        <fullName evidence="7">50S ribosomal protein L1</fullName>
    </alternativeName>
</protein>
<dbReference type="Gene3D" id="6.10.20.140">
    <property type="entry name" value="50S ribosomal protein L1, Chain A, Domain 1"/>
    <property type="match status" value="1"/>
</dbReference>
<keyword evidence="2" id="KW-0678">Repressor</keyword>
<keyword evidence="4" id="KW-0689">Ribosomal protein</keyword>
<reference evidence="9 10" key="1">
    <citation type="journal article" date="2016" name="Nat. Commun.">
        <title>Thousands of microbial genomes shed light on interconnected biogeochemical processes in an aquifer system.</title>
        <authorList>
            <person name="Anantharaman K."/>
            <person name="Brown C.T."/>
            <person name="Hug L.A."/>
            <person name="Sharon I."/>
            <person name="Castelle C.J."/>
            <person name="Probst A.J."/>
            <person name="Thomas B.C."/>
            <person name="Singh A."/>
            <person name="Wilkins M.J."/>
            <person name="Karaoz U."/>
            <person name="Brodie E.L."/>
            <person name="Williams K.H."/>
            <person name="Hubbard S.S."/>
            <person name="Banfield J.F."/>
        </authorList>
    </citation>
    <scope>NUCLEOTIDE SEQUENCE [LARGE SCALE GENOMIC DNA]</scope>
</reference>
<dbReference type="SUPFAM" id="SSF56808">
    <property type="entry name" value="Ribosomal protein L1"/>
    <property type="match status" value="1"/>
</dbReference>
<dbReference type="Gene3D" id="3.30.190.20">
    <property type="match status" value="1"/>
</dbReference>
<gene>
    <name evidence="9" type="ORF">A3E44_01815</name>
</gene>
<dbReference type="CDD" id="cd00403">
    <property type="entry name" value="Ribosomal_L1"/>
    <property type="match status" value="1"/>
</dbReference>
<comment type="caution">
    <text evidence="9">The sequence shown here is derived from an EMBL/GenBank/DDBJ whole genome shotgun (WGS) entry which is preliminary data.</text>
</comment>
<feature type="region of interest" description="Disordered" evidence="8">
    <location>
        <begin position="46"/>
        <end position="87"/>
    </location>
</feature>
<dbReference type="InterPro" id="IPR028364">
    <property type="entry name" value="Ribosomal_uL1/biogenesis"/>
</dbReference>
<organism evidence="9 10">
    <name type="scientific">Candidatus Woesebacteria bacterium RIFCSPHIGHO2_12_FULL_41_24</name>
    <dbReference type="NCBI Taxonomy" id="1802510"/>
    <lineage>
        <taxon>Bacteria</taxon>
        <taxon>Candidatus Woeseibacteriota</taxon>
    </lineage>
</organism>
<evidence type="ECO:0000256" key="8">
    <source>
        <dbReference type="SAM" id="MobiDB-lite"/>
    </source>
</evidence>